<evidence type="ECO:0000313" key="2">
    <source>
        <dbReference type="Proteomes" id="UP001203607"/>
    </source>
</evidence>
<accession>A0ABT0PXA7</accession>
<evidence type="ECO:0000313" key="1">
    <source>
        <dbReference type="EMBL" id="MCL6275113.1"/>
    </source>
</evidence>
<dbReference type="RefSeq" id="WP_249658301.1">
    <property type="nucleotide sequence ID" value="NZ_JAMFMA010000003.1"/>
</dbReference>
<reference evidence="1 2" key="1">
    <citation type="submission" date="2022-05" db="EMBL/GenBank/DDBJ databases">
        <authorList>
            <person name="Park J.-S."/>
        </authorList>
    </citation>
    <scope>NUCLEOTIDE SEQUENCE [LARGE SCALE GENOMIC DNA]</scope>
    <source>
        <strain evidence="1 2">2012CJ35-5</strain>
    </source>
</reference>
<sequence length="196" mass="22836">MQSIKIIYIGLLAFLVTDNDPAHNILESFRIHAQEAYKHELELHPLEGKWYYNDTPFTGYALSYHANGTLAEQIAFKNGKKHGVFRKWYPTGQLRTEGQYAHNRLNKELKSWWSNGNLSTTSFYVMGERHGKQCKWYPNGQLARLIHLNFGKEDGLQQAWLQSGKLYANYEAKNGRFFGLKRSNLCYELKDEVVQQ</sequence>
<dbReference type="Pfam" id="PF07661">
    <property type="entry name" value="MORN_2"/>
    <property type="match status" value="3"/>
</dbReference>
<name>A0ABT0PXA7_9FLAO</name>
<protein>
    <recommendedName>
        <fullName evidence="3">Toxin-antitoxin system YwqK family antitoxin</fullName>
    </recommendedName>
</protein>
<dbReference type="Gene3D" id="3.90.930.1">
    <property type="match status" value="1"/>
</dbReference>
<dbReference type="InterPro" id="IPR011652">
    <property type="entry name" value="MORN_2"/>
</dbReference>
<dbReference type="SUPFAM" id="SSF82185">
    <property type="entry name" value="Histone H3 K4-specific methyltransferase SET7/9 N-terminal domain"/>
    <property type="match status" value="1"/>
</dbReference>
<organism evidence="1 2">
    <name type="scientific">Flagellimonas spongiicola</name>
    <dbReference type="NCBI Taxonomy" id="2942208"/>
    <lineage>
        <taxon>Bacteria</taxon>
        <taxon>Pseudomonadati</taxon>
        <taxon>Bacteroidota</taxon>
        <taxon>Flavobacteriia</taxon>
        <taxon>Flavobacteriales</taxon>
        <taxon>Flavobacteriaceae</taxon>
        <taxon>Flagellimonas</taxon>
    </lineage>
</organism>
<gene>
    <name evidence="1" type="ORF">M3P19_13925</name>
</gene>
<keyword evidence="2" id="KW-1185">Reference proteome</keyword>
<dbReference type="Proteomes" id="UP001203607">
    <property type="component" value="Unassembled WGS sequence"/>
</dbReference>
<proteinExistence type="predicted"/>
<comment type="caution">
    <text evidence="1">The sequence shown here is derived from an EMBL/GenBank/DDBJ whole genome shotgun (WGS) entry which is preliminary data.</text>
</comment>
<evidence type="ECO:0008006" key="3">
    <source>
        <dbReference type="Google" id="ProtNLM"/>
    </source>
</evidence>
<dbReference type="EMBL" id="JAMFMA010000003">
    <property type="protein sequence ID" value="MCL6275113.1"/>
    <property type="molecule type" value="Genomic_DNA"/>
</dbReference>